<sequence length="122" mass="14177">MLVNLGASLKVFHESPTGSPVNGCRIYSFDDELAKFGKTLRERIRNYVRDSKIPHRFIAANLDNDYYRILRGEEVVVIPQSDPQYFALAQEFKLARDEALIALVNKKDHISKIRRILLQFKR</sequence>
<dbReference type="AlphaFoldDB" id="A0A1F4XJG1"/>
<organism evidence="1 2">
    <name type="scientific">Candidatus Abawacabacteria bacterium RBG_16_42_10</name>
    <dbReference type="NCBI Taxonomy" id="1817814"/>
    <lineage>
        <taxon>Bacteria</taxon>
        <taxon>Candidatus Abawacaibacteriota</taxon>
    </lineage>
</organism>
<proteinExistence type="predicted"/>
<evidence type="ECO:0000313" key="2">
    <source>
        <dbReference type="Proteomes" id="UP000177614"/>
    </source>
</evidence>
<evidence type="ECO:0000313" key="1">
    <source>
        <dbReference type="EMBL" id="OGC81851.1"/>
    </source>
</evidence>
<dbReference type="EMBL" id="MEWR01000017">
    <property type="protein sequence ID" value="OGC81851.1"/>
    <property type="molecule type" value="Genomic_DNA"/>
</dbReference>
<name>A0A1F4XJG1_9BACT</name>
<dbReference type="Proteomes" id="UP000177614">
    <property type="component" value="Unassembled WGS sequence"/>
</dbReference>
<reference evidence="1 2" key="1">
    <citation type="journal article" date="2016" name="Nat. Commun.">
        <title>Thousands of microbial genomes shed light on interconnected biogeochemical processes in an aquifer system.</title>
        <authorList>
            <person name="Anantharaman K."/>
            <person name="Brown C.T."/>
            <person name="Hug L.A."/>
            <person name="Sharon I."/>
            <person name="Castelle C.J."/>
            <person name="Probst A.J."/>
            <person name="Thomas B.C."/>
            <person name="Singh A."/>
            <person name="Wilkins M.J."/>
            <person name="Karaoz U."/>
            <person name="Brodie E.L."/>
            <person name="Williams K.H."/>
            <person name="Hubbard S.S."/>
            <person name="Banfield J.F."/>
        </authorList>
    </citation>
    <scope>NUCLEOTIDE SEQUENCE [LARGE SCALE GENOMIC DNA]</scope>
</reference>
<accession>A0A1F4XJG1</accession>
<comment type="caution">
    <text evidence="1">The sequence shown here is derived from an EMBL/GenBank/DDBJ whole genome shotgun (WGS) entry which is preliminary data.</text>
</comment>
<protein>
    <submittedName>
        <fullName evidence="1">Uncharacterized protein</fullName>
    </submittedName>
</protein>
<gene>
    <name evidence="1" type="ORF">A2V81_03355</name>
</gene>